<dbReference type="EMBL" id="QRWX01000002">
    <property type="protein sequence ID" value="RGT56057.1"/>
    <property type="molecule type" value="Genomic_DNA"/>
</dbReference>
<evidence type="ECO:0008006" key="3">
    <source>
        <dbReference type="Google" id="ProtNLM"/>
    </source>
</evidence>
<gene>
    <name evidence="1" type="ORF">DWX20_04415</name>
</gene>
<protein>
    <recommendedName>
        <fullName evidence="3">Transglutaminase domain-containing protein</fullName>
    </recommendedName>
</protein>
<proteinExistence type="predicted"/>
<name>A0A412PEK8_9FIRM</name>
<evidence type="ECO:0000313" key="1">
    <source>
        <dbReference type="EMBL" id="RGT56057.1"/>
    </source>
</evidence>
<dbReference type="RefSeq" id="WP_006526424.1">
    <property type="nucleotide sequence ID" value="NZ_CABJCF010000002.1"/>
</dbReference>
<sequence length="184" mass="21850">MAVKIQSDLDDILSLPVNEFFDYVRSIKYGYKDQDNDLHFLGDKDFKIYKYSFSTPEQIIHNNCGWCWDISELIKLYCRENGVACKSFFLEYLSNDFHHTHTQVLACINEKWSACPDNSMGTEIINPEFNTLGECFKWLKDSYIEYLKYVLDDNFDDLKLSVKEYDCIFNKNITEDEYLNLIRK</sequence>
<dbReference type="Proteomes" id="UP000284731">
    <property type="component" value="Unassembled WGS sequence"/>
</dbReference>
<accession>A0A412PEK8</accession>
<comment type="caution">
    <text evidence="1">The sequence shown here is derived from an EMBL/GenBank/DDBJ whole genome shotgun (WGS) entry which is preliminary data.</text>
</comment>
<organism evidence="1 2">
    <name type="scientific">Solobacterium moorei</name>
    <dbReference type="NCBI Taxonomy" id="102148"/>
    <lineage>
        <taxon>Bacteria</taxon>
        <taxon>Bacillati</taxon>
        <taxon>Bacillota</taxon>
        <taxon>Erysipelotrichia</taxon>
        <taxon>Erysipelotrichales</taxon>
        <taxon>Erysipelotrichaceae</taxon>
        <taxon>Solobacterium</taxon>
    </lineage>
</organism>
<evidence type="ECO:0000313" key="2">
    <source>
        <dbReference type="Proteomes" id="UP000284731"/>
    </source>
</evidence>
<dbReference type="AlphaFoldDB" id="A0A412PEK8"/>
<reference evidence="1 2" key="1">
    <citation type="submission" date="2018-08" db="EMBL/GenBank/DDBJ databases">
        <title>A genome reference for cultivated species of the human gut microbiota.</title>
        <authorList>
            <person name="Zou Y."/>
            <person name="Xue W."/>
            <person name="Luo G."/>
        </authorList>
    </citation>
    <scope>NUCLEOTIDE SEQUENCE [LARGE SCALE GENOMIC DNA]</scope>
    <source>
        <strain evidence="1 2">AF18-46</strain>
    </source>
</reference>